<evidence type="ECO:0000256" key="1">
    <source>
        <dbReference type="SAM" id="MobiDB-lite"/>
    </source>
</evidence>
<feature type="region of interest" description="Disordered" evidence="1">
    <location>
        <begin position="1"/>
        <end position="23"/>
    </location>
</feature>
<evidence type="ECO:0000313" key="2">
    <source>
        <dbReference type="EMBL" id="AOY79781.1"/>
    </source>
</evidence>
<sequence>MVETDQVFKPFKPTPGESVEEGNNKRELIATHKSFQYGFKPFPFVVETSAVLKDDFRFLVEGMDISHLSIKVISWLLATEEAVTDTSNFSRTYFSKSE</sequence>
<reference evidence="3" key="1">
    <citation type="submission" date="2016-10" db="EMBL/GenBank/DDBJ databases">
        <title>Comparative genomics uncovers the prolific and rare metabolic potential of the cyanobacterial genus Moorea.</title>
        <authorList>
            <person name="Leao T."/>
            <person name="Castelao G."/>
            <person name="Korobeynikov A."/>
            <person name="Monroe E.A."/>
            <person name="Podell S."/>
            <person name="Glukhov E."/>
            <person name="Allen E."/>
            <person name="Gerwick W.H."/>
            <person name="Gerwick L."/>
        </authorList>
    </citation>
    <scope>NUCLEOTIDE SEQUENCE [LARGE SCALE GENOMIC DNA]</scope>
    <source>
        <strain evidence="3">JHB</strain>
    </source>
</reference>
<gene>
    <name evidence="2" type="ORF">BJP36_07430</name>
</gene>
<dbReference type="EMBL" id="CP017708">
    <property type="protein sequence ID" value="AOY79781.1"/>
    <property type="molecule type" value="Genomic_DNA"/>
</dbReference>
<dbReference type="AlphaFoldDB" id="A0A1D9FWQ9"/>
<evidence type="ECO:0000313" key="3">
    <source>
        <dbReference type="Proteomes" id="UP000176944"/>
    </source>
</evidence>
<protein>
    <submittedName>
        <fullName evidence="2">Uncharacterized protein</fullName>
    </submittedName>
</protein>
<name>A0A1D9FWQ9_MOOP1</name>
<dbReference type="Proteomes" id="UP000176944">
    <property type="component" value="Chromosome"/>
</dbReference>
<organism evidence="2 3">
    <name type="scientific">Moorena producens (strain JHB)</name>
    <dbReference type="NCBI Taxonomy" id="1454205"/>
    <lineage>
        <taxon>Bacteria</taxon>
        <taxon>Bacillati</taxon>
        <taxon>Cyanobacteriota</taxon>
        <taxon>Cyanophyceae</taxon>
        <taxon>Coleofasciculales</taxon>
        <taxon>Coleofasciculaceae</taxon>
        <taxon>Moorena</taxon>
    </lineage>
</organism>
<proteinExistence type="predicted"/>
<accession>A0A1D9FWQ9</accession>